<protein>
    <submittedName>
        <fullName evidence="1">Uncharacterized protein</fullName>
    </submittedName>
</protein>
<accession>A0A380CPH0</accession>
<gene>
    <name evidence="1" type="ORF">NCTC11388_03811</name>
</gene>
<name>A0A380CPH0_SPHSI</name>
<dbReference type="EMBL" id="UGYW01000002">
    <property type="protein sequence ID" value="SUJ25761.1"/>
    <property type="molecule type" value="Genomic_DNA"/>
</dbReference>
<organism evidence="1 2">
    <name type="scientific">Sphingobacterium spiritivorum</name>
    <name type="common">Flavobacterium spiritivorum</name>
    <dbReference type="NCBI Taxonomy" id="258"/>
    <lineage>
        <taxon>Bacteria</taxon>
        <taxon>Pseudomonadati</taxon>
        <taxon>Bacteroidota</taxon>
        <taxon>Sphingobacteriia</taxon>
        <taxon>Sphingobacteriales</taxon>
        <taxon>Sphingobacteriaceae</taxon>
        <taxon>Sphingobacterium</taxon>
    </lineage>
</organism>
<evidence type="ECO:0000313" key="2">
    <source>
        <dbReference type="Proteomes" id="UP000254893"/>
    </source>
</evidence>
<evidence type="ECO:0000313" key="1">
    <source>
        <dbReference type="EMBL" id="SUJ25761.1"/>
    </source>
</evidence>
<dbReference type="AlphaFoldDB" id="A0A380CPH0"/>
<proteinExistence type="predicted"/>
<dbReference type="RefSeq" id="WP_115171199.1">
    <property type="nucleotide sequence ID" value="NZ_UGYW01000002.1"/>
</dbReference>
<dbReference type="Proteomes" id="UP000254893">
    <property type="component" value="Unassembled WGS sequence"/>
</dbReference>
<sequence>MEEIKELSIDALKDFINKTELVYKTAHKKLCFAIIQRIYRRTKLGYYFGDIKTCKEKGIVIEGNHRYLAYILAGIKINSISGTSSHCDVPTSYHEIEFDVESDWDENHENTIKFINDDFLNEYTNLK</sequence>
<reference evidence="1 2" key="1">
    <citation type="submission" date="2018-06" db="EMBL/GenBank/DDBJ databases">
        <authorList>
            <consortium name="Pathogen Informatics"/>
            <person name="Doyle S."/>
        </authorList>
    </citation>
    <scope>NUCLEOTIDE SEQUENCE [LARGE SCALE GENOMIC DNA]</scope>
    <source>
        <strain evidence="1 2">NCTC11388</strain>
    </source>
</reference>